<evidence type="ECO:0000313" key="3">
    <source>
        <dbReference type="Proteomes" id="UP001320715"/>
    </source>
</evidence>
<proteinExistence type="predicted"/>
<dbReference type="InterPro" id="IPR009780">
    <property type="entry name" value="DUF1344"/>
</dbReference>
<keyword evidence="1" id="KW-0732">Signal</keyword>
<evidence type="ECO:0000256" key="1">
    <source>
        <dbReference type="SAM" id="SignalP"/>
    </source>
</evidence>
<dbReference type="EMBL" id="JAAAML010000001">
    <property type="protein sequence ID" value="MCO6407113.1"/>
    <property type="molecule type" value="Genomic_DNA"/>
</dbReference>
<organism evidence="2 3">
    <name type="scientific">Hoeflea alexandrii</name>
    <dbReference type="NCBI Taxonomy" id="288436"/>
    <lineage>
        <taxon>Bacteria</taxon>
        <taxon>Pseudomonadati</taxon>
        <taxon>Pseudomonadota</taxon>
        <taxon>Alphaproteobacteria</taxon>
        <taxon>Hyphomicrobiales</taxon>
        <taxon>Rhizobiaceae</taxon>
        <taxon>Hoeflea</taxon>
    </lineage>
</organism>
<name>A0ABT1CLW9_9HYPH</name>
<protein>
    <submittedName>
        <fullName evidence="2">DUF1344 domain-containing protein</fullName>
    </submittedName>
</protein>
<feature type="signal peptide" evidence="1">
    <location>
        <begin position="1"/>
        <end position="20"/>
    </location>
</feature>
<gene>
    <name evidence="2" type="ORF">GTW23_02910</name>
</gene>
<sequence length="80" mass="8280">MKKIFITTVSVLGLTGAAFAAEVEGVVTSYDPATKMIVLESGEAFRITDGVQLDGLQPGGKVVITYDDGTTDATAVTVVE</sequence>
<dbReference type="Pfam" id="PF07076">
    <property type="entry name" value="DUF1344"/>
    <property type="match status" value="1"/>
</dbReference>
<dbReference type="RefSeq" id="WP_152007761.1">
    <property type="nucleotide sequence ID" value="NZ_CP159480.1"/>
</dbReference>
<evidence type="ECO:0000313" key="2">
    <source>
        <dbReference type="EMBL" id="MCO6407113.1"/>
    </source>
</evidence>
<accession>A0ABT1CLW9</accession>
<reference evidence="2 3" key="1">
    <citation type="submission" date="2020-01" db="EMBL/GenBank/DDBJ databases">
        <title>Genomes of bacteria type strains.</title>
        <authorList>
            <person name="Chen J."/>
            <person name="Zhu S."/>
            <person name="Yang J."/>
        </authorList>
    </citation>
    <scope>NUCLEOTIDE SEQUENCE [LARGE SCALE GENOMIC DNA]</scope>
    <source>
        <strain evidence="2 3">DSM 16655</strain>
    </source>
</reference>
<keyword evidence="3" id="KW-1185">Reference proteome</keyword>
<feature type="chain" id="PRO_5047529295" evidence="1">
    <location>
        <begin position="21"/>
        <end position="80"/>
    </location>
</feature>
<comment type="caution">
    <text evidence="2">The sequence shown here is derived from an EMBL/GenBank/DDBJ whole genome shotgun (WGS) entry which is preliminary data.</text>
</comment>
<dbReference type="Proteomes" id="UP001320715">
    <property type="component" value="Unassembled WGS sequence"/>
</dbReference>